<dbReference type="InterPro" id="IPR030395">
    <property type="entry name" value="GP_PDE_dom"/>
</dbReference>
<dbReference type="RefSeq" id="WP_114363044.1">
    <property type="nucleotide sequence ID" value="NZ_QPIX01000005.1"/>
</dbReference>
<dbReference type="PROSITE" id="PS51704">
    <property type="entry name" value="GP_PDE"/>
    <property type="match status" value="1"/>
</dbReference>
<comment type="caution">
    <text evidence="2">The sequence shown here is derived from an EMBL/GenBank/DDBJ whole genome shotgun (WGS) entry which is preliminary data.</text>
</comment>
<accession>A0A6I7HMW7</accession>
<dbReference type="Pfam" id="PF03009">
    <property type="entry name" value="GDPD"/>
    <property type="match status" value="1"/>
</dbReference>
<dbReference type="SUPFAM" id="SSF51695">
    <property type="entry name" value="PLC-like phosphodiesterases"/>
    <property type="match status" value="1"/>
</dbReference>
<reference evidence="2 3" key="1">
    <citation type="submission" date="2018-07" db="EMBL/GenBank/DDBJ databases">
        <title>Genomic Encyclopedia of Type Strains, Phase IV (KMG-IV): sequencing the most valuable type-strain genomes for metagenomic binning, comparative biology and taxonomic classification.</title>
        <authorList>
            <person name="Goeker M."/>
        </authorList>
    </citation>
    <scope>NUCLEOTIDE SEQUENCE [LARGE SCALE GENOMIC DNA]</scope>
    <source>
        <strain evidence="2 3">DSM 25528</strain>
    </source>
</reference>
<protein>
    <submittedName>
        <fullName evidence="2">Glycerophosphoryl diester phosphodiesterase</fullName>
    </submittedName>
</protein>
<proteinExistence type="predicted"/>
<name>A0A6I7HMW7_9HYPH</name>
<gene>
    <name evidence="2" type="ORF">DFR48_10533</name>
</gene>
<feature type="domain" description="GP-PDE" evidence="1">
    <location>
        <begin position="49"/>
        <end position="321"/>
    </location>
</feature>
<dbReference type="Gene3D" id="3.20.20.190">
    <property type="entry name" value="Phosphatidylinositol (PI) phosphodiesterase"/>
    <property type="match status" value="1"/>
</dbReference>
<dbReference type="PANTHER" id="PTHR43805:SF1">
    <property type="entry name" value="GP-PDE DOMAIN-CONTAINING PROTEIN"/>
    <property type="match status" value="1"/>
</dbReference>
<evidence type="ECO:0000313" key="3">
    <source>
        <dbReference type="Proteomes" id="UP000252582"/>
    </source>
</evidence>
<dbReference type="GO" id="GO:0006629">
    <property type="term" value="P:lipid metabolic process"/>
    <property type="evidence" value="ECO:0007669"/>
    <property type="project" value="InterPro"/>
</dbReference>
<evidence type="ECO:0000313" key="2">
    <source>
        <dbReference type="EMBL" id="RCW24695.1"/>
    </source>
</evidence>
<sequence length="348" mass="37674">MIRIALIASTVVFALLWGVNTSLFSRFPEGEAPHLLAHRGQHQMFDREGLTAETCTAGRIRPPEHAFLENTVPSMRAAFDAGAAVVELDVHLTPDGAFAVFHDWTLDCRTEANGVTEETPMTRLKQVDIGYGYTADGGKTFPFRGQGIGMMPTLTEALDALPEGRFLVNFKSRRAEEGDALARLLTSHPAYRKAVFAVYGGGEPTEAAIAATPGLKGYTARSAKDCLLGYFALGWSGYVPEACRNTLMPVPVNYAFLLWGWPEKFYNRMQAAGSDVILLGAYEKGDTGSAGIDDVATWRMVPAGFPGFIWTNRIEKARTYAEESGFCAKSGAAGGECRFGAPPSPTVR</sequence>
<dbReference type="GO" id="GO:0008081">
    <property type="term" value="F:phosphoric diester hydrolase activity"/>
    <property type="evidence" value="ECO:0007669"/>
    <property type="project" value="InterPro"/>
</dbReference>
<dbReference type="Proteomes" id="UP000252582">
    <property type="component" value="Unassembled WGS sequence"/>
</dbReference>
<keyword evidence="3" id="KW-1185">Reference proteome</keyword>
<dbReference type="EMBL" id="QPIX01000005">
    <property type="protein sequence ID" value="RCW24695.1"/>
    <property type="molecule type" value="Genomic_DNA"/>
</dbReference>
<dbReference type="PANTHER" id="PTHR43805">
    <property type="entry name" value="GLYCEROPHOSPHORYL DIESTER PHOSPHODIESTERASE"/>
    <property type="match status" value="1"/>
</dbReference>
<dbReference type="InterPro" id="IPR017946">
    <property type="entry name" value="PLC-like_Pdiesterase_TIM-brl"/>
</dbReference>
<organism evidence="2 3">
    <name type="scientific">Ciceribacter lividus</name>
    <dbReference type="NCBI Taxonomy" id="1197950"/>
    <lineage>
        <taxon>Bacteria</taxon>
        <taxon>Pseudomonadati</taxon>
        <taxon>Pseudomonadota</taxon>
        <taxon>Alphaproteobacteria</taxon>
        <taxon>Hyphomicrobiales</taxon>
        <taxon>Rhizobiaceae</taxon>
        <taxon>Ciceribacter</taxon>
    </lineage>
</organism>
<evidence type="ECO:0000259" key="1">
    <source>
        <dbReference type="PROSITE" id="PS51704"/>
    </source>
</evidence>
<dbReference type="AlphaFoldDB" id="A0A6I7HMW7"/>